<evidence type="ECO:0000313" key="2">
    <source>
        <dbReference type="EMBL" id="KAK4529017.1"/>
    </source>
</evidence>
<sequence>MFSSTRCQHISSIDVESEEALQVAKECFRSFSHQVLLGLKFRKSPEEIQRQLWNTIALYSVTQSESEEETAVVASTSSPSGGPLVTDSLSRQAEESAAAPSYYPRSNTQRVSDEERANAASHLFHVLKSLQFRKFPSERIVAKVRKLAD</sequence>
<dbReference type="AlphaFoldDB" id="A0AAV9INC8"/>
<organism evidence="2 3">
    <name type="scientific">Galdieria yellowstonensis</name>
    <dbReference type="NCBI Taxonomy" id="3028027"/>
    <lineage>
        <taxon>Eukaryota</taxon>
        <taxon>Rhodophyta</taxon>
        <taxon>Bangiophyceae</taxon>
        <taxon>Galdieriales</taxon>
        <taxon>Galdieriaceae</taxon>
        <taxon>Galdieria</taxon>
    </lineage>
</organism>
<gene>
    <name evidence="2" type="ORF">GAYE_SCF72G6967</name>
</gene>
<accession>A0AAV9INC8</accession>
<evidence type="ECO:0000256" key="1">
    <source>
        <dbReference type="SAM" id="MobiDB-lite"/>
    </source>
</evidence>
<dbReference type="EMBL" id="JANCYU010000074">
    <property type="protein sequence ID" value="KAK4529017.1"/>
    <property type="molecule type" value="Genomic_DNA"/>
</dbReference>
<protein>
    <submittedName>
        <fullName evidence="2">Uncharacterized protein</fullName>
    </submittedName>
</protein>
<comment type="caution">
    <text evidence="2">The sequence shown here is derived from an EMBL/GenBank/DDBJ whole genome shotgun (WGS) entry which is preliminary data.</text>
</comment>
<evidence type="ECO:0000313" key="3">
    <source>
        <dbReference type="Proteomes" id="UP001300502"/>
    </source>
</evidence>
<dbReference type="Proteomes" id="UP001300502">
    <property type="component" value="Unassembled WGS sequence"/>
</dbReference>
<name>A0AAV9INC8_9RHOD</name>
<feature type="region of interest" description="Disordered" evidence="1">
    <location>
        <begin position="69"/>
        <end position="115"/>
    </location>
</feature>
<proteinExistence type="predicted"/>
<keyword evidence="3" id="KW-1185">Reference proteome</keyword>
<reference evidence="2 3" key="1">
    <citation type="submission" date="2022-07" db="EMBL/GenBank/DDBJ databases">
        <title>Genome-wide signatures of adaptation to extreme environments.</title>
        <authorList>
            <person name="Cho C.H."/>
            <person name="Yoon H.S."/>
        </authorList>
    </citation>
    <scope>NUCLEOTIDE SEQUENCE [LARGE SCALE GENOMIC DNA]</scope>
    <source>
        <strain evidence="2 3">108.79 E11</strain>
    </source>
</reference>